<evidence type="ECO:0000313" key="3">
    <source>
        <dbReference type="Proteomes" id="UP000006166"/>
    </source>
</evidence>
<keyword evidence="3" id="KW-1185">Reference proteome</keyword>
<dbReference type="RefSeq" id="WP_008882882.1">
    <property type="nucleotide sequence ID" value="NZ_ABJZ02000006.1"/>
</dbReference>
<evidence type="ECO:0000256" key="1">
    <source>
        <dbReference type="SAM" id="MobiDB-lite"/>
    </source>
</evidence>
<comment type="caution">
    <text evidence="2">The sequence shown here is derived from an EMBL/GenBank/DDBJ whole genome shotgun (WGS) entry which is preliminary data.</text>
</comment>
<geneLocation type="plasmid" evidence="2">
    <name>lp32-6</name>
</geneLocation>
<accession>A0A826GN03</accession>
<evidence type="ECO:0000313" key="2">
    <source>
        <dbReference type="EMBL" id="EEH00295.1"/>
    </source>
</evidence>
<gene>
    <name evidence="2" type="ORF">BSV1_M47</name>
</gene>
<proteinExistence type="predicted"/>
<dbReference type="Proteomes" id="UP000006166">
    <property type="component" value="Unassembled WGS sequence"/>
</dbReference>
<protein>
    <submittedName>
        <fullName evidence="2">Uncharacterized protein</fullName>
    </submittedName>
</protein>
<sequence>MPGREAELKTDKEQTIIDREDFRDKELDEEIIGKEKSDNYN</sequence>
<dbReference type="EMBL" id="ABJZ02000006">
    <property type="protein sequence ID" value="EEH00295.1"/>
    <property type="molecule type" value="Genomic_DNA"/>
</dbReference>
<reference evidence="2 3" key="1">
    <citation type="journal article" date="2011" name="J. Bacteriol.">
        <title>Whole genome sequence of an unusual Borrelia burgdorferi sensu lato isolate.</title>
        <authorList>
            <person name="Casjens S.R."/>
            <person name="Fraser-Liggett C.M."/>
            <person name="Mongodin E.F."/>
            <person name="Qiu W.G."/>
            <person name="Dunn J.J."/>
            <person name="Luft B.J."/>
            <person name="Schutzer S.E."/>
        </authorList>
    </citation>
    <scope>NUCLEOTIDE SEQUENCE [LARGE SCALE GENOMIC DNA]</scope>
    <source>
        <strain evidence="2 3">SV1</strain>
    </source>
</reference>
<feature type="region of interest" description="Disordered" evidence="1">
    <location>
        <begin position="1"/>
        <end position="41"/>
    </location>
</feature>
<keyword evidence="2" id="KW-0614">Plasmid</keyword>
<organism evidence="2 3">
    <name type="scientific">Borreliella finlandensis</name>
    <dbReference type="NCBI Taxonomy" id="498741"/>
    <lineage>
        <taxon>Bacteria</taxon>
        <taxon>Pseudomonadati</taxon>
        <taxon>Spirochaetota</taxon>
        <taxon>Spirochaetia</taxon>
        <taxon>Spirochaetales</taxon>
        <taxon>Borreliaceae</taxon>
        <taxon>Borreliella</taxon>
    </lineage>
</organism>
<dbReference type="AlphaFoldDB" id="A0A826GN03"/>
<name>A0A826GN03_9SPIR</name>